<accession>A0ABW0NT09</accession>
<keyword evidence="2" id="KW-0813">Transport</keyword>
<dbReference type="PANTHER" id="PTHR32196:SF71">
    <property type="entry name" value="AUTOINDUCER 2 IMPORT SYSTEM PERMEASE PROTEIN LSRD"/>
    <property type="match status" value="1"/>
</dbReference>
<evidence type="ECO:0000256" key="9">
    <source>
        <dbReference type="SAM" id="Phobius"/>
    </source>
</evidence>
<evidence type="ECO:0000256" key="2">
    <source>
        <dbReference type="ARBA" id="ARBA00022448"/>
    </source>
</evidence>
<dbReference type="Proteomes" id="UP001596039">
    <property type="component" value="Unassembled WGS sequence"/>
</dbReference>
<name>A0ABW0NT09_9MICO</name>
<dbReference type="InterPro" id="IPR001851">
    <property type="entry name" value="ABC_transp_permease"/>
</dbReference>
<protein>
    <recommendedName>
        <fullName evidence="8">Autoinducer 2 import system permease protein LsrD</fullName>
    </recommendedName>
</protein>
<dbReference type="EMBL" id="JBHSMG010000004">
    <property type="protein sequence ID" value="MFC5503215.1"/>
    <property type="molecule type" value="Genomic_DNA"/>
</dbReference>
<keyword evidence="5 9" id="KW-0812">Transmembrane</keyword>
<keyword evidence="4" id="KW-0997">Cell inner membrane</keyword>
<keyword evidence="3" id="KW-1003">Cell membrane</keyword>
<evidence type="ECO:0000313" key="10">
    <source>
        <dbReference type="EMBL" id="MFC5503215.1"/>
    </source>
</evidence>
<evidence type="ECO:0000313" key="11">
    <source>
        <dbReference type="Proteomes" id="UP001596039"/>
    </source>
</evidence>
<evidence type="ECO:0000256" key="5">
    <source>
        <dbReference type="ARBA" id="ARBA00022692"/>
    </source>
</evidence>
<evidence type="ECO:0000256" key="8">
    <source>
        <dbReference type="ARBA" id="ARBA00039381"/>
    </source>
</evidence>
<feature type="transmembrane region" description="Helical" evidence="9">
    <location>
        <begin position="215"/>
        <end position="240"/>
    </location>
</feature>
<feature type="transmembrane region" description="Helical" evidence="9">
    <location>
        <begin position="270"/>
        <end position="292"/>
    </location>
</feature>
<evidence type="ECO:0000256" key="4">
    <source>
        <dbReference type="ARBA" id="ARBA00022519"/>
    </source>
</evidence>
<feature type="transmembrane region" description="Helical" evidence="9">
    <location>
        <begin position="163"/>
        <end position="184"/>
    </location>
</feature>
<feature type="transmembrane region" description="Helical" evidence="9">
    <location>
        <begin position="81"/>
        <end position="111"/>
    </location>
</feature>
<gene>
    <name evidence="10" type="ORF">ACFPJ4_13280</name>
</gene>
<keyword evidence="7 9" id="KW-0472">Membrane</keyword>
<reference evidence="11" key="1">
    <citation type="journal article" date="2019" name="Int. J. Syst. Evol. Microbiol.">
        <title>The Global Catalogue of Microorganisms (GCM) 10K type strain sequencing project: providing services to taxonomists for standard genome sequencing and annotation.</title>
        <authorList>
            <consortium name="The Broad Institute Genomics Platform"/>
            <consortium name="The Broad Institute Genome Sequencing Center for Infectious Disease"/>
            <person name="Wu L."/>
            <person name="Ma J."/>
        </authorList>
    </citation>
    <scope>NUCLEOTIDE SEQUENCE [LARGE SCALE GENOMIC DNA]</scope>
    <source>
        <strain evidence="11">CGMCC 4.6997</strain>
    </source>
</reference>
<feature type="transmembrane region" description="Helical" evidence="9">
    <location>
        <begin position="20"/>
        <end position="44"/>
    </location>
</feature>
<dbReference type="CDD" id="cd06579">
    <property type="entry name" value="TM_PBP1_transp_AraH_like"/>
    <property type="match status" value="1"/>
</dbReference>
<evidence type="ECO:0000256" key="3">
    <source>
        <dbReference type="ARBA" id="ARBA00022475"/>
    </source>
</evidence>
<dbReference type="PANTHER" id="PTHR32196">
    <property type="entry name" value="ABC TRANSPORTER PERMEASE PROTEIN YPHD-RELATED-RELATED"/>
    <property type="match status" value="1"/>
</dbReference>
<sequence>MTMTTRRTTDRVRSGVEAALAGKGIFIALAVILVVAAVLAPNFYAQVNIANTLRRASILGLLTIGQFLVLTVRGVDLSVAAMVGVTAVAITTSGNIAIGLLIALGIAGAVGAANSWLVVRRSVPAFVATFGTALVLEGGKLLWTRGALSAESPAPLVDLARASLGPVPLPVILWIVATVAAVAWTQRTVSGRRFVLSGANPRMTRLSGIGVGGKVWLAFTLAAVLAVLSGALLVGFSGYVDQNVGAGMELDSITAALLGGARFKGAEGSFVAAMGGVLVLGAMSTLIVVLGFPPQIQDVAKGVVLILALTLHWPRRR</sequence>
<evidence type="ECO:0000256" key="6">
    <source>
        <dbReference type="ARBA" id="ARBA00022989"/>
    </source>
</evidence>
<feature type="transmembrane region" description="Helical" evidence="9">
    <location>
        <begin position="56"/>
        <end position="75"/>
    </location>
</feature>
<proteinExistence type="predicted"/>
<dbReference type="RefSeq" id="WP_386740932.1">
    <property type="nucleotide sequence ID" value="NZ_JBHSMG010000004.1"/>
</dbReference>
<comment type="caution">
    <text evidence="10">The sequence shown here is derived from an EMBL/GenBank/DDBJ whole genome shotgun (WGS) entry which is preliminary data.</text>
</comment>
<feature type="transmembrane region" description="Helical" evidence="9">
    <location>
        <begin position="123"/>
        <end position="143"/>
    </location>
</feature>
<evidence type="ECO:0000256" key="1">
    <source>
        <dbReference type="ARBA" id="ARBA00004651"/>
    </source>
</evidence>
<keyword evidence="6 9" id="KW-1133">Transmembrane helix</keyword>
<dbReference type="Pfam" id="PF02653">
    <property type="entry name" value="BPD_transp_2"/>
    <property type="match status" value="1"/>
</dbReference>
<organism evidence="10 11">
    <name type="scientific">Lysinimonas soli</name>
    <dbReference type="NCBI Taxonomy" id="1074233"/>
    <lineage>
        <taxon>Bacteria</taxon>
        <taxon>Bacillati</taxon>
        <taxon>Actinomycetota</taxon>
        <taxon>Actinomycetes</taxon>
        <taxon>Micrococcales</taxon>
        <taxon>Microbacteriaceae</taxon>
        <taxon>Lysinimonas</taxon>
    </lineage>
</organism>
<comment type="subcellular location">
    <subcellularLocation>
        <location evidence="1">Cell membrane</location>
        <topology evidence="1">Multi-pass membrane protein</topology>
    </subcellularLocation>
</comment>
<keyword evidence="11" id="KW-1185">Reference proteome</keyword>
<evidence type="ECO:0000256" key="7">
    <source>
        <dbReference type="ARBA" id="ARBA00023136"/>
    </source>
</evidence>